<protein>
    <submittedName>
        <fullName evidence="1">Uncharacterized protein</fullName>
    </submittedName>
</protein>
<accession>A0AAE1DUI7</accession>
<sequence length="217" mass="25200">MSSGVRVHMVHSVNKLFDQQMELLSPRNTVTLCRFLRSVSSLRSDVQAQSPEDKSQLRSSNVRHFFLESYTEQPTAFTDVTFLDHLTFGTSSWSLIRNISRSPNVRHFFLESYTEQPIAFTDVTFLDHLTFGTSSWSLIRNISRSSNVRHFFLESYTEQPTAFTDVTFLDHLTFGTSSWSLIQNSLQHSLAWQFYLPKVLYATAYICNIYWQIQIIS</sequence>
<dbReference type="Proteomes" id="UP001283361">
    <property type="component" value="Unassembled WGS sequence"/>
</dbReference>
<comment type="caution">
    <text evidence="1">The sequence shown here is derived from an EMBL/GenBank/DDBJ whole genome shotgun (WGS) entry which is preliminary data.</text>
</comment>
<dbReference type="EMBL" id="JAWDGP010002384">
    <property type="protein sequence ID" value="KAK3783601.1"/>
    <property type="molecule type" value="Genomic_DNA"/>
</dbReference>
<keyword evidence="2" id="KW-1185">Reference proteome</keyword>
<reference evidence="1" key="1">
    <citation type="journal article" date="2023" name="G3 (Bethesda)">
        <title>A reference genome for the long-term kleptoplast-retaining sea slug Elysia crispata morphotype clarki.</title>
        <authorList>
            <person name="Eastman K.E."/>
            <person name="Pendleton A.L."/>
            <person name="Shaikh M.A."/>
            <person name="Suttiyut T."/>
            <person name="Ogas R."/>
            <person name="Tomko P."/>
            <person name="Gavelis G."/>
            <person name="Widhalm J.R."/>
            <person name="Wisecaver J.H."/>
        </authorList>
    </citation>
    <scope>NUCLEOTIDE SEQUENCE</scope>
    <source>
        <strain evidence="1">ECLA1</strain>
    </source>
</reference>
<dbReference type="AlphaFoldDB" id="A0AAE1DUI7"/>
<proteinExistence type="predicted"/>
<name>A0AAE1DUI7_9GAST</name>
<gene>
    <name evidence="1" type="ORF">RRG08_020928</name>
</gene>
<evidence type="ECO:0000313" key="2">
    <source>
        <dbReference type="Proteomes" id="UP001283361"/>
    </source>
</evidence>
<organism evidence="1 2">
    <name type="scientific">Elysia crispata</name>
    <name type="common">lettuce slug</name>
    <dbReference type="NCBI Taxonomy" id="231223"/>
    <lineage>
        <taxon>Eukaryota</taxon>
        <taxon>Metazoa</taxon>
        <taxon>Spiralia</taxon>
        <taxon>Lophotrochozoa</taxon>
        <taxon>Mollusca</taxon>
        <taxon>Gastropoda</taxon>
        <taxon>Heterobranchia</taxon>
        <taxon>Euthyneura</taxon>
        <taxon>Panpulmonata</taxon>
        <taxon>Sacoglossa</taxon>
        <taxon>Placobranchoidea</taxon>
        <taxon>Plakobranchidae</taxon>
        <taxon>Elysia</taxon>
    </lineage>
</organism>
<evidence type="ECO:0000313" key="1">
    <source>
        <dbReference type="EMBL" id="KAK3783601.1"/>
    </source>
</evidence>